<evidence type="ECO:0000313" key="1">
    <source>
        <dbReference type="EMBL" id="CAI5454740.1"/>
    </source>
</evidence>
<dbReference type="Proteomes" id="UP001152747">
    <property type="component" value="Unassembled WGS sequence"/>
</dbReference>
<proteinExistence type="predicted"/>
<keyword evidence="2" id="KW-1185">Reference proteome</keyword>
<comment type="caution">
    <text evidence="1">The sequence shown here is derived from an EMBL/GenBank/DDBJ whole genome shotgun (WGS) entry which is preliminary data.</text>
</comment>
<dbReference type="AlphaFoldDB" id="A0A9P1J2Z1"/>
<name>A0A9P1J2Z1_9PELO</name>
<gene>
    <name evidence="1" type="ORF">CAMP_LOCUS17377</name>
</gene>
<organism evidence="1 2">
    <name type="scientific">Caenorhabditis angaria</name>
    <dbReference type="NCBI Taxonomy" id="860376"/>
    <lineage>
        <taxon>Eukaryota</taxon>
        <taxon>Metazoa</taxon>
        <taxon>Ecdysozoa</taxon>
        <taxon>Nematoda</taxon>
        <taxon>Chromadorea</taxon>
        <taxon>Rhabditida</taxon>
        <taxon>Rhabditina</taxon>
        <taxon>Rhabditomorpha</taxon>
        <taxon>Rhabditoidea</taxon>
        <taxon>Rhabditidae</taxon>
        <taxon>Peloderinae</taxon>
        <taxon>Caenorhabditis</taxon>
    </lineage>
</organism>
<evidence type="ECO:0000313" key="2">
    <source>
        <dbReference type="Proteomes" id="UP001152747"/>
    </source>
</evidence>
<accession>A0A9P1J2Z1</accession>
<protein>
    <submittedName>
        <fullName evidence="1">Uncharacterized protein</fullName>
    </submittedName>
</protein>
<reference evidence="1" key="1">
    <citation type="submission" date="2022-11" db="EMBL/GenBank/DDBJ databases">
        <authorList>
            <person name="Kikuchi T."/>
        </authorList>
    </citation>
    <scope>NUCLEOTIDE SEQUENCE</scope>
    <source>
        <strain evidence="1">PS1010</strain>
    </source>
</reference>
<dbReference type="EMBL" id="CANHGI010000006">
    <property type="protein sequence ID" value="CAI5454740.1"/>
    <property type="molecule type" value="Genomic_DNA"/>
</dbReference>
<sequence length="181" mass="20304">MATRYKIDFKNGHPMNVKAYVGTTGCSTSFQFMYRALGGFAELSNILENRFNSLVKDAGKKERVFGKYAIHCQLSYESKIQIQTDRDLLYALNIHGLDQCFTRSPFIITINFEEECDTIYLGTALEQLIMGTVSAENIIGCWGNHPVHLLLPDSRAAIPLDIDAIFAKLNAENAAEEKKSE</sequence>